<proteinExistence type="predicted"/>
<dbReference type="EMBL" id="CAXAJV020001281">
    <property type="protein sequence ID" value="CAL7934803.1"/>
    <property type="molecule type" value="Genomic_DNA"/>
</dbReference>
<protein>
    <recommendedName>
        <fullName evidence="4">Transmembrane protein</fullName>
    </recommendedName>
</protein>
<keyword evidence="1" id="KW-1133">Transmembrane helix</keyword>
<comment type="caution">
    <text evidence="2">The sequence shown here is derived from an EMBL/GenBank/DDBJ whole genome shotgun (WGS) entry which is preliminary data.</text>
</comment>
<feature type="transmembrane region" description="Helical" evidence="1">
    <location>
        <begin position="134"/>
        <end position="154"/>
    </location>
</feature>
<organism evidence="2 3">
    <name type="scientific">Xylocopa violacea</name>
    <name type="common">Violet carpenter bee</name>
    <name type="synonym">Apis violacea</name>
    <dbReference type="NCBI Taxonomy" id="135666"/>
    <lineage>
        <taxon>Eukaryota</taxon>
        <taxon>Metazoa</taxon>
        <taxon>Ecdysozoa</taxon>
        <taxon>Arthropoda</taxon>
        <taxon>Hexapoda</taxon>
        <taxon>Insecta</taxon>
        <taxon>Pterygota</taxon>
        <taxon>Neoptera</taxon>
        <taxon>Endopterygota</taxon>
        <taxon>Hymenoptera</taxon>
        <taxon>Apocrita</taxon>
        <taxon>Aculeata</taxon>
        <taxon>Apoidea</taxon>
        <taxon>Anthophila</taxon>
        <taxon>Apidae</taxon>
        <taxon>Xylocopa</taxon>
        <taxon>Xylocopa</taxon>
    </lineage>
</organism>
<accession>A0ABP1N5D8</accession>
<evidence type="ECO:0000256" key="1">
    <source>
        <dbReference type="SAM" id="Phobius"/>
    </source>
</evidence>
<dbReference type="Proteomes" id="UP001642520">
    <property type="component" value="Unassembled WGS sequence"/>
</dbReference>
<evidence type="ECO:0008006" key="4">
    <source>
        <dbReference type="Google" id="ProtNLM"/>
    </source>
</evidence>
<evidence type="ECO:0000313" key="2">
    <source>
        <dbReference type="EMBL" id="CAL7934803.1"/>
    </source>
</evidence>
<feature type="transmembrane region" description="Helical" evidence="1">
    <location>
        <begin position="70"/>
        <end position="88"/>
    </location>
</feature>
<feature type="transmembrane region" description="Helical" evidence="1">
    <location>
        <begin position="242"/>
        <end position="264"/>
    </location>
</feature>
<keyword evidence="3" id="KW-1185">Reference proteome</keyword>
<evidence type="ECO:0000313" key="3">
    <source>
        <dbReference type="Proteomes" id="UP001642520"/>
    </source>
</evidence>
<keyword evidence="1" id="KW-0472">Membrane</keyword>
<reference evidence="2 3" key="1">
    <citation type="submission" date="2024-08" db="EMBL/GenBank/DDBJ databases">
        <authorList>
            <person name="Will J Nash"/>
            <person name="Angela Man"/>
            <person name="Seanna McTaggart"/>
            <person name="Kendall Baker"/>
            <person name="Tom Barker"/>
            <person name="Leah Catchpole"/>
            <person name="Alex Durrant"/>
            <person name="Karim Gharbi"/>
            <person name="Naomi Irish"/>
            <person name="Gemy Kaithakottil"/>
            <person name="Debby Ku"/>
            <person name="Aaliyah Providence"/>
            <person name="Felix Shaw"/>
            <person name="David Swarbreck"/>
            <person name="Chris Watkins"/>
            <person name="Ann M. McCartney"/>
            <person name="Giulio Formenti"/>
            <person name="Alice Mouton"/>
            <person name="Noel Vella"/>
            <person name="Bjorn M von Reumont"/>
            <person name="Adriana Vella"/>
            <person name="Wilfried Haerty"/>
        </authorList>
    </citation>
    <scope>NUCLEOTIDE SEQUENCE [LARGE SCALE GENOMIC DNA]</scope>
</reference>
<name>A0ABP1N5D8_XYLVO</name>
<gene>
    <name evidence="2" type="ORF">XYLVIOL_LOCUS1216</name>
</gene>
<keyword evidence="1" id="KW-0812">Transmembrane</keyword>
<feature type="transmembrane region" description="Helical" evidence="1">
    <location>
        <begin position="12"/>
        <end position="35"/>
    </location>
</feature>
<sequence>MNEEQVERILSVSYISSVILSVTSLICLATVWQYWAWTLDVCISIDCGCILYGINNFRTFMGGDAKLCHFGVYGLVPAILIGLCLGGYHGYRCCINRRLDAPVRVYDNINRNLNVDEAAEIAVRPKRRTRYKQWIPATFITVLLCCLSLAHAVVMTDGYYKTCEQYRKRLIQLLNSTGREAEVESIHVSRFSIRITLQLHASLFFQVLHNRLSCGAIFDFMDYLQSDTNNWTQLGKEIDTGFALRLAIVSTWFNFLAWMLAFLLNTLMARKQFCCC</sequence>